<dbReference type="InterPro" id="IPR013321">
    <property type="entry name" value="Arc_rbn_hlx_hlx"/>
</dbReference>
<reference evidence="2" key="1">
    <citation type="submission" date="2017-09" db="EMBL/GenBank/DDBJ databases">
        <title>Depth-based differentiation of microbial function through sediment-hosted aquifers and enrichment of novel symbionts in the deep terrestrial subsurface.</title>
        <authorList>
            <person name="Probst A.J."/>
            <person name="Ladd B."/>
            <person name="Jarett J.K."/>
            <person name="Geller-Mcgrath D.E."/>
            <person name="Sieber C.M.K."/>
            <person name="Emerson J.B."/>
            <person name="Anantharaman K."/>
            <person name="Thomas B.C."/>
            <person name="Malmstrom R."/>
            <person name="Stieglmeier M."/>
            <person name="Klingl A."/>
            <person name="Woyke T."/>
            <person name="Ryan C.M."/>
            <person name="Banfield J.F."/>
        </authorList>
    </citation>
    <scope>NUCLEOTIDE SEQUENCE [LARGE SCALE GENOMIC DNA]</scope>
</reference>
<gene>
    <name evidence="1" type="ORF">COS11_05275</name>
</gene>
<dbReference type="AlphaFoldDB" id="A0A2M7E7X0"/>
<proteinExistence type="predicted"/>
<dbReference type="Gene3D" id="1.10.1220.10">
    <property type="entry name" value="Met repressor-like"/>
    <property type="match status" value="1"/>
</dbReference>
<organism evidence="1 2">
    <name type="scientific">bacterium (Candidatus Ratteibacteria) CG01_land_8_20_14_3_00_40_19</name>
    <dbReference type="NCBI Taxonomy" id="2014290"/>
    <lineage>
        <taxon>Bacteria</taxon>
        <taxon>Candidatus Ratteibacteria</taxon>
    </lineage>
</organism>
<accession>A0A2M7E7X0</accession>
<comment type="caution">
    <text evidence="1">The sequence shown here is derived from an EMBL/GenBank/DDBJ whole genome shotgun (WGS) entry which is preliminary data.</text>
</comment>
<name>A0A2M7E7X0_9BACT</name>
<dbReference type="GO" id="GO:0006355">
    <property type="term" value="P:regulation of DNA-templated transcription"/>
    <property type="evidence" value="ECO:0007669"/>
    <property type="project" value="InterPro"/>
</dbReference>
<evidence type="ECO:0000313" key="1">
    <source>
        <dbReference type="EMBL" id="PIV63847.1"/>
    </source>
</evidence>
<protein>
    <submittedName>
        <fullName evidence="1">CopG family transcriptional regulator</fullName>
    </submittedName>
</protein>
<dbReference type="EMBL" id="PETL01000250">
    <property type="protein sequence ID" value="PIV63847.1"/>
    <property type="molecule type" value="Genomic_DNA"/>
</dbReference>
<sequence>MSTTKTAISIQESLFRETKVLANKLHVSRSELFARAMRDFIRKQQNRQLLQQLNMAYDDTPNAEERKWQGKVKNRQRKLVEGEW</sequence>
<evidence type="ECO:0000313" key="2">
    <source>
        <dbReference type="Proteomes" id="UP000228886"/>
    </source>
</evidence>
<dbReference type="Proteomes" id="UP000228886">
    <property type="component" value="Unassembled WGS sequence"/>
</dbReference>